<evidence type="ECO:0000259" key="11">
    <source>
        <dbReference type="Pfam" id="PF00755"/>
    </source>
</evidence>
<dbReference type="RefSeq" id="NP_001027621.1">
    <property type="nucleotide sequence ID" value="NM_001032449.1"/>
</dbReference>
<evidence type="ECO:0000256" key="1">
    <source>
        <dbReference type="ARBA" id="ARBA00005232"/>
    </source>
</evidence>
<feature type="domain" description="Choline/carnitine acyltransferase" evidence="11">
    <location>
        <begin position="31"/>
        <end position="612"/>
    </location>
</feature>
<evidence type="ECO:0000256" key="5">
    <source>
        <dbReference type="ARBA" id="ARBA00037088"/>
    </source>
</evidence>
<feature type="active site" description="Proton acceptor" evidence="9">
    <location>
        <position position="338"/>
    </location>
</feature>
<evidence type="ECO:0000256" key="4">
    <source>
        <dbReference type="ARBA" id="ARBA00023315"/>
    </source>
</evidence>
<dbReference type="KEGG" id="cin:445622"/>
<evidence type="ECO:0000256" key="10">
    <source>
        <dbReference type="RuleBase" id="RU003801"/>
    </source>
</evidence>
<dbReference type="AlphaFoldDB" id="Q8T8B7"/>
<dbReference type="Gene3D" id="3.30.559.70">
    <property type="entry name" value="Choline/Carnitine o-acyltransferase, domain 2"/>
    <property type="match status" value="1"/>
</dbReference>
<dbReference type="PANTHER" id="PTHR22589">
    <property type="entry name" value="CARNITINE O-ACYLTRANSFERASE"/>
    <property type="match status" value="1"/>
</dbReference>
<evidence type="ECO:0000256" key="9">
    <source>
        <dbReference type="PIRSR" id="PIRSR600542-1"/>
    </source>
</evidence>
<dbReference type="GO" id="GO:0004102">
    <property type="term" value="F:choline O-acetyltransferase activity"/>
    <property type="evidence" value="ECO:0007669"/>
    <property type="project" value="UniProtKB-EC"/>
</dbReference>
<evidence type="ECO:0000256" key="2">
    <source>
        <dbReference type="ARBA" id="ARBA00022679"/>
    </source>
</evidence>
<comment type="function">
    <text evidence="5">Catalyzes the reversible synthesis of acetylcholine (ACh) from acetyl CoA and choline at cholinergic synapses.</text>
</comment>
<dbReference type="OrthoDB" id="240216at2759"/>
<dbReference type="EMBL" id="AB071999">
    <property type="protein sequence ID" value="BAB85859.1"/>
    <property type="molecule type" value="mRNA"/>
</dbReference>
<organism evidence="12">
    <name type="scientific">Ciona intestinalis</name>
    <name type="common">Transparent sea squirt</name>
    <name type="synonym">Ascidia intestinalis</name>
    <dbReference type="NCBI Taxonomy" id="7719"/>
    <lineage>
        <taxon>Eukaryota</taxon>
        <taxon>Metazoa</taxon>
        <taxon>Chordata</taxon>
        <taxon>Tunicata</taxon>
        <taxon>Ascidiacea</taxon>
        <taxon>Phlebobranchia</taxon>
        <taxon>Cionidae</taxon>
        <taxon>Ciona</taxon>
    </lineage>
</organism>
<dbReference type="Pfam" id="PF00755">
    <property type="entry name" value="Carn_acyltransf"/>
    <property type="match status" value="1"/>
</dbReference>
<keyword evidence="2 10" id="KW-0808">Transferase</keyword>
<dbReference type="InterPro" id="IPR023213">
    <property type="entry name" value="CAT-like_dom_sf"/>
</dbReference>
<dbReference type="PANTHER" id="PTHR22589:SF14">
    <property type="entry name" value="CHOLINE O-ACETYLTRANSFERASE"/>
    <property type="match status" value="1"/>
</dbReference>
<dbReference type="EC" id="2.3.1.6" evidence="6"/>
<dbReference type="SUPFAM" id="SSF52777">
    <property type="entry name" value="CoA-dependent acyltransferases"/>
    <property type="match status" value="2"/>
</dbReference>
<evidence type="ECO:0000313" key="12">
    <source>
        <dbReference type="EMBL" id="BAB85859.1"/>
    </source>
</evidence>
<reference evidence="12" key="1">
    <citation type="journal article" date="2002" name="Dev. Genes Evol.">
        <title>Developmental expression of ascidian neurotransmitter synthesis genes. I. Choline acetyltransferase and acetylcholine transporter genes.</title>
        <authorList>
            <person name="Takamura K."/>
            <person name="Egawa T."/>
            <person name="Ohnishi S."/>
            <person name="Okada T."/>
            <person name="Fukuoka T."/>
        </authorList>
    </citation>
    <scope>NUCLEOTIDE SEQUENCE</scope>
</reference>
<dbReference type="PROSITE" id="PS00440">
    <property type="entry name" value="ACYLTRANSF_C_2"/>
    <property type="match status" value="1"/>
</dbReference>
<evidence type="ECO:0000256" key="7">
    <source>
        <dbReference type="ARBA" id="ARBA00040495"/>
    </source>
</evidence>
<comment type="similarity">
    <text evidence="1 10">Belongs to the carnitine/choline acetyltransferase family.</text>
</comment>
<name>Q8T8B7_CIOIN</name>
<keyword evidence="4 10" id="KW-0012">Acyltransferase</keyword>
<sequence>MPGALHQKPLEKRSSRLNIQKLSCSTSLPSLPLPDLQETLEQYLLCIKALVSESQFEQTKEIVESFGATGGVGEAIQRRLEECAKTKVNWAYEWWLNDMYLTNPASLPINSNPGMVLPKQNFEDQLSMLQYAAKITSGILDFKVILDARALPVDVARGQLAGQAMCMEQYYRLLNSYRLPGYTRDKLVSLKSVQSDEPEHVIVVCNNQFFVVPVMMGNYRLSEAEFVSQFQRILDAAHDPAEHNPPVGVLTSLNRPDWAEAREIMMSEPINRLSLDYIEQSIFILCLDKSLENEDDVTMAHQMLYGGGPEKNSCNRWYDKTIQLIIGSDGKTGLSYEHSASEGIAVTALIEHLLKYIALQEKKGAYRSNSSIVLPSPRRLQWRLNPSVNQYVEIGKAKNRHVANSLDLEILRFTNYGKTFIKRQNMSPDAYVQVCLQITYYKLYKRLVSTYESASTRRFREGRVDNIRAATVQALELAKGLTEPDESGKIKMDAKKMLLLRRAVKAQTDFTIAAITGHGIDCHLLGLKQMADEMGLPTPGIFKDSSYELSNYFQLSTSQIPTSTDSFMCYGPVVPDGYGVSYNPHSNSIIFCTASFRTCPSTSSEKFVAALVESLHIMKEICVQWNRRRSSSLEHLSIHRKLSLHRRVDARSYSVDCDALREEFSAESDSSDNEVLEKKKILKKQKSFTTTRMIKRKLERRVSLISNLNAHHRGNSKCGIVDKTQTHTSSNVESSQIPCDLMKLLRQESLNQKNNITIS</sequence>
<accession>Q8T8B7</accession>
<accession>A0A1W2VN41</accession>
<evidence type="ECO:0000256" key="8">
    <source>
        <dbReference type="ARBA" id="ARBA00048143"/>
    </source>
</evidence>
<dbReference type="InterPro" id="IPR042231">
    <property type="entry name" value="Cho/carn_acyl_trans_2"/>
</dbReference>
<evidence type="ECO:0000256" key="6">
    <source>
        <dbReference type="ARBA" id="ARBA00039091"/>
    </source>
</evidence>
<dbReference type="InterPro" id="IPR039551">
    <property type="entry name" value="Cho/carn_acyl_trans"/>
</dbReference>
<dbReference type="PROSITE" id="PS00439">
    <property type="entry name" value="ACYLTRANSF_C_1"/>
    <property type="match status" value="1"/>
</dbReference>
<dbReference type="GeneID" id="445622"/>
<keyword evidence="3" id="KW-0530">Neurotransmitter biosynthesis</keyword>
<dbReference type="Gene3D" id="3.30.559.10">
    <property type="entry name" value="Chloramphenicol acetyltransferase-like domain"/>
    <property type="match status" value="1"/>
</dbReference>
<comment type="catalytic activity">
    <reaction evidence="8">
        <text>choline + acetyl-CoA = acetylcholine + CoA</text>
        <dbReference type="Rhea" id="RHEA:18821"/>
        <dbReference type="ChEBI" id="CHEBI:15354"/>
        <dbReference type="ChEBI" id="CHEBI:15355"/>
        <dbReference type="ChEBI" id="CHEBI:57287"/>
        <dbReference type="ChEBI" id="CHEBI:57288"/>
        <dbReference type="EC" id="2.3.1.6"/>
    </reaction>
</comment>
<dbReference type="CTD" id="1103"/>
<protein>
    <recommendedName>
        <fullName evidence="7">Choline O-acetyltransferase</fullName>
        <ecNumber evidence="6">2.3.1.6</ecNumber>
    </recommendedName>
</protein>
<evidence type="ECO:0000256" key="3">
    <source>
        <dbReference type="ARBA" id="ARBA00022979"/>
    </source>
</evidence>
<dbReference type="InterPro" id="IPR000542">
    <property type="entry name" value="Carn_acyl_trans"/>
</dbReference>
<proteinExistence type="evidence at transcript level"/>
<gene>
    <name evidence="12" type="primary">Ci-ChAT</name>
</gene>